<dbReference type="InterPro" id="IPR011201">
    <property type="entry name" value="Zinc-ribbon_6_bact"/>
</dbReference>
<proteinExistence type="predicted"/>
<feature type="domain" description="Zinc-ribbon" evidence="2">
    <location>
        <begin position="3"/>
        <end position="78"/>
    </location>
</feature>
<evidence type="ECO:0000256" key="1">
    <source>
        <dbReference type="SAM" id="MobiDB-lite"/>
    </source>
</evidence>
<name>A0A8J6PIA5_9HYPH</name>
<evidence type="ECO:0000313" key="4">
    <source>
        <dbReference type="Proteomes" id="UP000643405"/>
    </source>
</evidence>
<dbReference type="Proteomes" id="UP000643405">
    <property type="component" value="Unassembled WGS sequence"/>
</dbReference>
<protein>
    <submittedName>
        <fullName evidence="3">Putative zinc-binding metallopeptidase</fullName>
    </submittedName>
</protein>
<organism evidence="3 4">
    <name type="scientific">Oryzicola mucosus</name>
    <dbReference type="NCBI Taxonomy" id="2767425"/>
    <lineage>
        <taxon>Bacteria</taxon>
        <taxon>Pseudomonadati</taxon>
        <taxon>Pseudomonadota</taxon>
        <taxon>Alphaproteobacteria</taxon>
        <taxon>Hyphomicrobiales</taxon>
        <taxon>Phyllobacteriaceae</taxon>
        <taxon>Oryzicola</taxon>
    </lineage>
</organism>
<gene>
    <name evidence="3" type="ORF">ICI42_05160</name>
</gene>
<dbReference type="AlphaFoldDB" id="A0A8J6PIA5"/>
<dbReference type="PIRSF" id="PIRSF012641">
    <property type="entry name" value="UCP012641"/>
    <property type="match status" value="1"/>
</dbReference>
<dbReference type="InterPro" id="IPR031321">
    <property type="entry name" value="UCP012641"/>
</dbReference>
<keyword evidence="4" id="KW-1185">Reference proteome</keyword>
<dbReference type="EMBL" id="JACVVX010000001">
    <property type="protein sequence ID" value="MBD0414036.1"/>
    <property type="molecule type" value="Genomic_DNA"/>
</dbReference>
<dbReference type="RefSeq" id="WP_188163420.1">
    <property type="nucleotide sequence ID" value="NZ_JACVVX010000001.1"/>
</dbReference>
<evidence type="ECO:0000313" key="3">
    <source>
        <dbReference type="EMBL" id="MBD0414036.1"/>
    </source>
</evidence>
<feature type="region of interest" description="Disordered" evidence="1">
    <location>
        <begin position="276"/>
        <end position="296"/>
    </location>
</feature>
<evidence type="ECO:0000259" key="2">
    <source>
        <dbReference type="Pfam" id="PF10005"/>
    </source>
</evidence>
<sequence length="351" mass="39258">MKLFVCPNCSQRLYFENAQCLNCSSFVSYDPDAGGFVLSGVDGHFQCLNATECSCNWTAPEGSFCRACALNKIIPDLSVDGNRQRWTRVEAAKRRAIYSFFAFGLPVEPKSSPDDQTGIAFDFLASTPGAGPGGEHILTGHDNGLITLNVAEADSAEREKMRVEMGENYRTLLGHFRHELGHYYWDRLIRDDPAWLEEFRAMFGDETLDYEQALQTHYAEGPKPGWQESHISAYAASHPWEDWAETWAHYIHITDTLEMVAALNFPLGKLETTENDRKQVTEQAQPDESAPPAAPEGDFAPILARWLVLSEASNAINRCMGLPDLYPFVISQTIGQKLGFVHRLLTSKASR</sequence>
<dbReference type="Gene3D" id="3.40.390.70">
    <property type="match status" value="1"/>
</dbReference>
<dbReference type="Pfam" id="PF15887">
    <property type="entry name" value="Peptidase_Mx"/>
    <property type="match status" value="1"/>
</dbReference>
<dbReference type="Pfam" id="PF10005">
    <property type="entry name" value="Zn_ribbon_DZR_6"/>
    <property type="match status" value="1"/>
</dbReference>
<reference evidence="3" key="1">
    <citation type="submission" date="2020-09" db="EMBL/GenBank/DDBJ databases">
        <title>Genome seq and assembly of Tianweitania sp.</title>
        <authorList>
            <person name="Chhetri G."/>
        </authorList>
    </citation>
    <scope>NUCLEOTIDE SEQUENCE</scope>
    <source>
        <strain evidence="3">Rool2</strain>
    </source>
</reference>
<comment type="caution">
    <text evidence="3">The sequence shown here is derived from an EMBL/GenBank/DDBJ whole genome shotgun (WGS) entry which is preliminary data.</text>
</comment>
<accession>A0A8J6PIA5</accession>